<accession>A0ABW2KKI5</accession>
<dbReference type="Proteomes" id="UP001596540">
    <property type="component" value="Unassembled WGS sequence"/>
</dbReference>
<dbReference type="RefSeq" id="WP_379873066.1">
    <property type="nucleotide sequence ID" value="NZ_JBHTBH010000012.1"/>
</dbReference>
<feature type="chain" id="PRO_5047501467" evidence="1">
    <location>
        <begin position="26"/>
        <end position="92"/>
    </location>
</feature>
<name>A0ABW2KKI5_9ACTN</name>
<feature type="signal peptide" evidence="1">
    <location>
        <begin position="1"/>
        <end position="25"/>
    </location>
</feature>
<proteinExistence type="predicted"/>
<dbReference type="EMBL" id="JBHTBH010000012">
    <property type="protein sequence ID" value="MFC7330417.1"/>
    <property type="molecule type" value="Genomic_DNA"/>
</dbReference>
<comment type="caution">
    <text evidence="2">The sequence shown here is derived from an EMBL/GenBank/DDBJ whole genome shotgun (WGS) entry which is preliminary data.</text>
</comment>
<protein>
    <submittedName>
        <fullName evidence="2">Uncharacterized protein</fullName>
    </submittedName>
</protein>
<evidence type="ECO:0000313" key="2">
    <source>
        <dbReference type="EMBL" id="MFC7330417.1"/>
    </source>
</evidence>
<reference evidence="3" key="1">
    <citation type="journal article" date="2019" name="Int. J. Syst. Evol. Microbiol.">
        <title>The Global Catalogue of Microorganisms (GCM) 10K type strain sequencing project: providing services to taxonomists for standard genome sequencing and annotation.</title>
        <authorList>
            <consortium name="The Broad Institute Genomics Platform"/>
            <consortium name="The Broad Institute Genome Sequencing Center for Infectious Disease"/>
            <person name="Wu L."/>
            <person name="Ma J."/>
        </authorList>
    </citation>
    <scope>NUCLEOTIDE SEQUENCE [LARGE SCALE GENOMIC DNA]</scope>
    <source>
        <strain evidence="3">CGMCC 4.7382</strain>
    </source>
</reference>
<keyword evidence="3" id="KW-1185">Reference proteome</keyword>
<evidence type="ECO:0000313" key="3">
    <source>
        <dbReference type="Proteomes" id="UP001596540"/>
    </source>
</evidence>
<evidence type="ECO:0000256" key="1">
    <source>
        <dbReference type="SAM" id="SignalP"/>
    </source>
</evidence>
<gene>
    <name evidence="2" type="ORF">ACFQRF_22055</name>
</gene>
<organism evidence="2 3">
    <name type="scientific">Marinactinospora rubrisoli</name>
    <dbReference type="NCBI Taxonomy" id="2715399"/>
    <lineage>
        <taxon>Bacteria</taxon>
        <taxon>Bacillati</taxon>
        <taxon>Actinomycetota</taxon>
        <taxon>Actinomycetes</taxon>
        <taxon>Streptosporangiales</taxon>
        <taxon>Nocardiopsidaceae</taxon>
        <taxon>Marinactinospora</taxon>
    </lineage>
</organism>
<sequence length="92" mass="9862">MTPLRSCLALILTVALLGPATPAVADDEMTVLKRVTVKVKCTKIRLSDNSGVGHVFGTGTAKTYSLAEKAAVKNANDKMPRGYRAKHCHPVR</sequence>
<keyword evidence="1" id="KW-0732">Signal</keyword>